<evidence type="ECO:0000313" key="1">
    <source>
        <dbReference type="EMBL" id="CAD7431535.1"/>
    </source>
</evidence>
<reference evidence="1" key="1">
    <citation type="submission" date="2020-11" db="EMBL/GenBank/DDBJ databases">
        <authorList>
            <person name="Tran Van P."/>
        </authorList>
    </citation>
    <scope>NUCLEOTIDE SEQUENCE</scope>
</reference>
<gene>
    <name evidence="1" type="ORF">TMSB3V08_LOCUS8265</name>
</gene>
<sequence length="82" mass="9559">MNDTEYSPDKLIYIEDLVQLISTVFQRRTLQEPSDILQKNVASDVLFDCCAHMHIGGEWGGWRDCQVERALLLLQFRLCRDT</sequence>
<dbReference type="EMBL" id="OB795018">
    <property type="protein sequence ID" value="CAD7431535.1"/>
    <property type="molecule type" value="Genomic_DNA"/>
</dbReference>
<organism evidence="1">
    <name type="scientific">Timema monikensis</name>
    <dbReference type="NCBI Taxonomy" id="170555"/>
    <lineage>
        <taxon>Eukaryota</taxon>
        <taxon>Metazoa</taxon>
        <taxon>Ecdysozoa</taxon>
        <taxon>Arthropoda</taxon>
        <taxon>Hexapoda</taxon>
        <taxon>Insecta</taxon>
        <taxon>Pterygota</taxon>
        <taxon>Neoptera</taxon>
        <taxon>Polyneoptera</taxon>
        <taxon>Phasmatodea</taxon>
        <taxon>Timematodea</taxon>
        <taxon>Timematoidea</taxon>
        <taxon>Timematidae</taxon>
        <taxon>Timema</taxon>
    </lineage>
</organism>
<proteinExistence type="predicted"/>
<protein>
    <submittedName>
        <fullName evidence="1">Uncharacterized protein</fullName>
    </submittedName>
</protein>
<accession>A0A7R9EE80</accession>
<name>A0A7R9EE80_9NEOP</name>
<dbReference type="AlphaFoldDB" id="A0A7R9EE80"/>